<evidence type="ECO:0000313" key="2">
    <source>
        <dbReference type="Proteomes" id="UP000054721"/>
    </source>
</evidence>
<dbReference type="OrthoDB" id="10379616at2759"/>
<proteinExistence type="predicted"/>
<comment type="caution">
    <text evidence="1">The sequence shown here is derived from an EMBL/GenBank/DDBJ whole genome shotgun (WGS) entry which is preliminary data.</text>
</comment>
<evidence type="ECO:0000313" key="1">
    <source>
        <dbReference type="EMBL" id="KRZ58754.1"/>
    </source>
</evidence>
<dbReference type="AlphaFoldDB" id="A0A0V1LHR0"/>
<keyword evidence="2" id="KW-1185">Reference proteome</keyword>
<accession>A0A0V1LHR0</accession>
<reference evidence="1 2" key="1">
    <citation type="submission" date="2015-05" db="EMBL/GenBank/DDBJ databases">
        <title>Evolution of Trichinella species and genotypes.</title>
        <authorList>
            <person name="Korhonen P.K."/>
            <person name="Edoardo P."/>
            <person name="Giuseppe L.R."/>
            <person name="Gasser R.B."/>
        </authorList>
    </citation>
    <scope>NUCLEOTIDE SEQUENCE [LARGE SCALE GENOMIC DNA]</scope>
    <source>
        <strain evidence="1">ISS10</strain>
    </source>
</reference>
<name>A0A0V1LHR0_9BILA</name>
<dbReference type="Proteomes" id="UP000054721">
    <property type="component" value="Unassembled WGS sequence"/>
</dbReference>
<dbReference type="EMBL" id="JYDW01000052">
    <property type="protein sequence ID" value="KRZ58754.1"/>
    <property type="molecule type" value="Genomic_DNA"/>
</dbReference>
<sequence length="160" mass="17065">MCMYREKFSNKTGLTSANPVVLDAGITVAVDDVTDFHVLQDNDAVTFVTTGRFVSAVFTATASSAAVATAATAAAATAAVVVVVVNSIVSFYSSCSICSFGVASRDNVTCKSLKNMNTVNNCAAEQEDYLYIYLEISTKVSPTVWWSCSKMTKKLNIPKK</sequence>
<gene>
    <name evidence="1" type="ORF">T02_14646</name>
</gene>
<organism evidence="1 2">
    <name type="scientific">Trichinella nativa</name>
    <dbReference type="NCBI Taxonomy" id="6335"/>
    <lineage>
        <taxon>Eukaryota</taxon>
        <taxon>Metazoa</taxon>
        <taxon>Ecdysozoa</taxon>
        <taxon>Nematoda</taxon>
        <taxon>Enoplea</taxon>
        <taxon>Dorylaimia</taxon>
        <taxon>Trichinellida</taxon>
        <taxon>Trichinellidae</taxon>
        <taxon>Trichinella</taxon>
    </lineage>
</organism>
<protein>
    <submittedName>
        <fullName evidence="1">Uncharacterized protein</fullName>
    </submittedName>
</protein>